<proteinExistence type="predicted"/>
<evidence type="ECO:0000313" key="2">
    <source>
        <dbReference type="EMBL" id="KAK6192533.1"/>
    </source>
</evidence>
<name>A0AAN8K413_PATCE</name>
<keyword evidence="3" id="KW-1185">Reference proteome</keyword>
<evidence type="ECO:0000313" key="3">
    <source>
        <dbReference type="Proteomes" id="UP001347796"/>
    </source>
</evidence>
<feature type="signal peptide" evidence="1">
    <location>
        <begin position="1"/>
        <end position="20"/>
    </location>
</feature>
<organism evidence="2 3">
    <name type="scientific">Patella caerulea</name>
    <name type="common">Rayed Mediterranean limpet</name>
    <dbReference type="NCBI Taxonomy" id="87958"/>
    <lineage>
        <taxon>Eukaryota</taxon>
        <taxon>Metazoa</taxon>
        <taxon>Spiralia</taxon>
        <taxon>Lophotrochozoa</taxon>
        <taxon>Mollusca</taxon>
        <taxon>Gastropoda</taxon>
        <taxon>Patellogastropoda</taxon>
        <taxon>Patelloidea</taxon>
        <taxon>Patellidae</taxon>
        <taxon>Patella</taxon>
    </lineage>
</organism>
<evidence type="ECO:0008006" key="4">
    <source>
        <dbReference type="Google" id="ProtNLM"/>
    </source>
</evidence>
<feature type="chain" id="PRO_5042920307" description="DUF19 domain-containing protein" evidence="1">
    <location>
        <begin position="21"/>
        <end position="216"/>
    </location>
</feature>
<dbReference type="EMBL" id="JAZGQO010000002">
    <property type="protein sequence ID" value="KAK6192533.1"/>
    <property type="molecule type" value="Genomic_DNA"/>
</dbReference>
<dbReference type="Proteomes" id="UP001347796">
    <property type="component" value="Unassembled WGS sequence"/>
</dbReference>
<keyword evidence="1" id="KW-0732">Signal</keyword>
<accession>A0AAN8K413</accession>
<comment type="caution">
    <text evidence="2">The sequence shown here is derived from an EMBL/GenBank/DDBJ whole genome shotgun (WGS) entry which is preliminary data.</text>
</comment>
<gene>
    <name evidence="2" type="ORF">SNE40_003983</name>
</gene>
<dbReference type="AlphaFoldDB" id="A0AAN8K413"/>
<protein>
    <recommendedName>
        <fullName evidence="4">DUF19 domain-containing protein</fullName>
    </recommendedName>
</protein>
<reference evidence="2 3" key="1">
    <citation type="submission" date="2024-01" db="EMBL/GenBank/DDBJ databases">
        <title>The genome of the rayed Mediterranean limpet Patella caerulea (Linnaeus, 1758).</title>
        <authorList>
            <person name="Anh-Thu Weber A."/>
            <person name="Halstead-Nussloch G."/>
        </authorList>
    </citation>
    <scope>NUCLEOTIDE SEQUENCE [LARGE SCALE GENOMIC DNA]</scope>
    <source>
        <strain evidence="2">AATW-2023a</strain>
        <tissue evidence="2">Whole specimen</tissue>
    </source>
</reference>
<evidence type="ECO:0000256" key="1">
    <source>
        <dbReference type="SAM" id="SignalP"/>
    </source>
</evidence>
<sequence>MSLKVFLFVSLMGVTKVANGQGFYDLGHCRTFNYDTNQCMAEYSVLPDIQNLVKAHLQNLHMLNASIVCSYKTEYISLITCIRDAIGKCVSDEFNSLFPSDKVHTANILYFCRMSKYFDYKCFVDIAQENMNCIWKHFNVADIPKRDDGFKKWKDFTCRIQEITHDCLIHQKSGSCRSTFKIMKKLNSIIALPVCSKFSVTADNPYMKVIPDNNNV</sequence>